<comment type="catalytic activity">
    <reaction evidence="1 9">
        <text>D-alanyl-D-alanine + H2O = 2 D-alanine</text>
        <dbReference type="Rhea" id="RHEA:20661"/>
        <dbReference type="ChEBI" id="CHEBI:15377"/>
        <dbReference type="ChEBI" id="CHEBI:57416"/>
        <dbReference type="ChEBI" id="CHEBI:57822"/>
        <dbReference type="EC" id="3.4.13.22"/>
    </reaction>
</comment>
<evidence type="ECO:0000313" key="10">
    <source>
        <dbReference type="EMBL" id="EFQ24637.1"/>
    </source>
</evidence>
<keyword evidence="7 9" id="KW-0482">Metalloprotease</keyword>
<protein>
    <recommendedName>
        <fullName evidence="9">D-alanyl-D-alanine dipeptidase</fullName>
        <shortName evidence="9">D-Ala-D-Ala dipeptidase</shortName>
        <ecNumber evidence="9">3.4.13.22</ecNumber>
    </recommendedName>
</protein>
<proteinExistence type="inferred from homology"/>
<dbReference type="Gene3D" id="3.30.1380.10">
    <property type="match status" value="1"/>
</dbReference>
<dbReference type="STRING" id="584708.Apau_2227"/>
<evidence type="ECO:0000256" key="4">
    <source>
        <dbReference type="ARBA" id="ARBA00022801"/>
    </source>
</evidence>
<keyword evidence="3 9" id="KW-0479">Metal-binding</keyword>
<dbReference type="Proteomes" id="UP000005096">
    <property type="component" value="Chromosome"/>
</dbReference>
<keyword evidence="6 9" id="KW-0224">Dipeptidase</keyword>
<evidence type="ECO:0000313" key="11">
    <source>
        <dbReference type="Proteomes" id="UP000005096"/>
    </source>
</evidence>
<feature type="binding site" evidence="9">
    <location>
        <position position="274"/>
    </location>
    <ligand>
        <name>Zn(2+)</name>
        <dbReference type="ChEBI" id="CHEBI:29105"/>
        <note>catalytic</note>
    </ligand>
</feature>
<dbReference type="RefSeq" id="WP_006301881.1">
    <property type="nucleotide sequence ID" value="NZ_CM001022.1"/>
</dbReference>
<comment type="similarity">
    <text evidence="9">Belongs to the peptidase M15D family.</text>
</comment>
<name>E3CZE0_9BACT</name>
<dbReference type="PaxDb" id="584708-Apau_2227"/>
<keyword evidence="5 9" id="KW-0862">Zinc</keyword>
<dbReference type="AlphaFoldDB" id="E3CZE0"/>
<feature type="binding site" evidence="9">
    <location>
        <position position="335"/>
    </location>
    <ligand>
        <name>Zn(2+)</name>
        <dbReference type="ChEBI" id="CHEBI:29105"/>
        <note>catalytic</note>
    </ligand>
</feature>
<dbReference type="GO" id="GO:0071555">
    <property type="term" value="P:cell wall organization"/>
    <property type="evidence" value="ECO:0007669"/>
    <property type="project" value="UniProtKB-KW"/>
</dbReference>
<keyword evidence="4 9" id="KW-0378">Hydrolase</keyword>
<dbReference type="InterPro" id="IPR009045">
    <property type="entry name" value="Zn_M74/Hedgehog-like"/>
</dbReference>
<reference evidence="10 11" key="1">
    <citation type="journal article" date="2010" name="Stand. Genomic Sci.">
        <title>Non-contiguous finished genome sequence of Aminomonas paucivorans type strain (GLU-3).</title>
        <authorList>
            <person name="Pitluck S."/>
            <person name="Yasawong M."/>
            <person name="Held B."/>
            <person name="Lapidus A."/>
            <person name="Nolan M."/>
            <person name="Copeland A."/>
            <person name="Lucas S."/>
            <person name="Del Rio T.G."/>
            <person name="Tice H."/>
            <person name="Cheng J.F."/>
            <person name="Chertkov O."/>
            <person name="Goodwin L."/>
            <person name="Tapia R."/>
            <person name="Han C."/>
            <person name="Liolios K."/>
            <person name="Ivanova N."/>
            <person name="Mavromatis K."/>
            <person name="Ovchinnikova G."/>
            <person name="Pati A."/>
            <person name="Chen A."/>
            <person name="Palaniappan K."/>
            <person name="Land M."/>
            <person name="Hauser L."/>
            <person name="Chang Y.J."/>
            <person name="Jeffries C.D."/>
            <person name="Pukall R."/>
            <person name="Spring S."/>
            <person name="Rohde M."/>
            <person name="Sikorski J."/>
            <person name="Goker M."/>
            <person name="Woyke T."/>
            <person name="Bristow J."/>
            <person name="Eisen J.A."/>
            <person name="Markowitz V."/>
            <person name="Hugenholtz P."/>
            <person name="Kyrpides N.C."/>
            <person name="Klenk H.P."/>
        </authorList>
    </citation>
    <scope>NUCLEOTIDE SEQUENCE [LARGE SCALE GENOMIC DNA]</scope>
    <source>
        <strain evidence="10 11">DSM 12260</strain>
    </source>
</reference>
<dbReference type="SUPFAM" id="SSF55166">
    <property type="entry name" value="Hedgehog/DD-peptidase"/>
    <property type="match status" value="1"/>
</dbReference>
<sequence length="354" mass="39484">MVREGLRERTTRLFVGLGILIWVLGGLPALGASLPDAPPAALRGLVGFYEDDGGRLLLRERDGALEVLYEPGGGKERTFGVPKPRSLRPLGGDRYALAPGLTGAAGETLTATRDGSGRGTACRVGRRTFRRHFFPEELGKTFRILPRLPLGELRRRADRAVPPREAGDFLSPDLVELVRLDPSLVLDLRYATSNNFMGLSLYDQPRAFLQRPAAEAVVRVQRALVPLGLGLVIHDAYRPWRVTKMFWDATPPGQRDFVANPAKGSRHNRGCAVDLSLVDLATRRPLEMISGFDEFSFRARPDYPGGTSRQRALRDLLRARMEAEGFTVFPDEWWHFDYRGWQSYPLLNVPLGDL</sequence>
<keyword evidence="2 9" id="KW-0645">Protease</keyword>
<evidence type="ECO:0000256" key="1">
    <source>
        <dbReference type="ARBA" id="ARBA00001362"/>
    </source>
</evidence>
<evidence type="ECO:0000256" key="2">
    <source>
        <dbReference type="ARBA" id="ARBA00022670"/>
    </source>
</evidence>
<dbReference type="InterPro" id="IPR000755">
    <property type="entry name" value="A_A_dipeptidase"/>
</dbReference>
<evidence type="ECO:0000256" key="9">
    <source>
        <dbReference type="HAMAP-Rule" id="MF_01924"/>
    </source>
</evidence>
<accession>E3CZE0</accession>
<gene>
    <name evidence="10" type="ORF">Apau_2227</name>
</gene>
<keyword evidence="8" id="KW-0961">Cell wall biogenesis/degradation</keyword>
<organism evidence="10 11">
    <name type="scientific">Aminomonas paucivorans DSM 12260</name>
    <dbReference type="NCBI Taxonomy" id="584708"/>
    <lineage>
        <taxon>Bacteria</taxon>
        <taxon>Thermotogati</taxon>
        <taxon>Synergistota</taxon>
        <taxon>Synergistia</taxon>
        <taxon>Synergistales</taxon>
        <taxon>Synergistaceae</taxon>
        <taxon>Aminomonas</taxon>
    </lineage>
</organism>
<dbReference type="PANTHER" id="PTHR43126">
    <property type="entry name" value="D-ALANYL-D-ALANINE DIPEPTIDASE"/>
    <property type="match status" value="1"/>
</dbReference>
<dbReference type="HOGENOM" id="CLU_051624_0_0_0"/>
<dbReference type="eggNOG" id="COG2173">
    <property type="taxonomic scope" value="Bacteria"/>
</dbReference>
<dbReference type="Pfam" id="PF01427">
    <property type="entry name" value="Peptidase_M15"/>
    <property type="match status" value="1"/>
</dbReference>
<dbReference type="EC" id="3.4.13.22" evidence="9"/>
<dbReference type="OrthoDB" id="9801430at2"/>
<evidence type="ECO:0000256" key="3">
    <source>
        <dbReference type="ARBA" id="ARBA00022723"/>
    </source>
</evidence>
<dbReference type="GO" id="GO:0008270">
    <property type="term" value="F:zinc ion binding"/>
    <property type="evidence" value="ECO:0007669"/>
    <property type="project" value="UniProtKB-UniRule"/>
</dbReference>
<evidence type="ECO:0000256" key="7">
    <source>
        <dbReference type="ARBA" id="ARBA00023049"/>
    </source>
</evidence>
<comment type="function">
    <text evidence="9">Catalyzes hydrolysis of the D-alanyl-D-alanine dipeptide.</text>
</comment>
<dbReference type="HAMAP" id="MF_01924">
    <property type="entry name" value="A_A_dipeptidase"/>
    <property type="match status" value="1"/>
</dbReference>
<evidence type="ECO:0000256" key="6">
    <source>
        <dbReference type="ARBA" id="ARBA00022997"/>
    </source>
</evidence>
<dbReference type="CDD" id="cd14840">
    <property type="entry name" value="D-Ala-D-Ala_dipeptidase_Aad"/>
    <property type="match status" value="1"/>
</dbReference>
<dbReference type="GO" id="GO:0160237">
    <property type="term" value="F:D-Ala-D-Ala dipeptidase activity"/>
    <property type="evidence" value="ECO:0007669"/>
    <property type="project" value="UniProtKB-EC"/>
</dbReference>
<feature type="binding site" evidence="9">
    <location>
        <position position="267"/>
    </location>
    <ligand>
        <name>Zn(2+)</name>
        <dbReference type="ChEBI" id="CHEBI:29105"/>
        <note>catalytic</note>
    </ligand>
</feature>
<dbReference type="EMBL" id="CM001022">
    <property type="protein sequence ID" value="EFQ24637.1"/>
    <property type="molecule type" value="Genomic_DNA"/>
</dbReference>
<feature type="active site" description="Proton donor/acceptor" evidence="9">
    <location>
        <position position="332"/>
    </location>
</feature>
<keyword evidence="11" id="KW-1185">Reference proteome</keyword>
<evidence type="ECO:0000256" key="5">
    <source>
        <dbReference type="ARBA" id="ARBA00022833"/>
    </source>
</evidence>
<feature type="site" description="Transition state stabilizer" evidence="9">
    <location>
        <position position="238"/>
    </location>
</feature>
<evidence type="ECO:0000256" key="8">
    <source>
        <dbReference type="ARBA" id="ARBA00023316"/>
    </source>
</evidence>
<dbReference type="GO" id="GO:0008237">
    <property type="term" value="F:metallopeptidase activity"/>
    <property type="evidence" value="ECO:0007669"/>
    <property type="project" value="UniProtKB-KW"/>
</dbReference>
<comment type="cofactor">
    <cofactor evidence="9">
        <name>Zn(2+)</name>
        <dbReference type="ChEBI" id="CHEBI:29105"/>
    </cofactor>
    <text evidence="9">Binds 1 zinc ion per subunit.</text>
</comment>
<dbReference type="PANTHER" id="PTHR43126:SF1">
    <property type="entry name" value="D-ALANYL-D-ALANINE DIPEPTIDASE"/>
    <property type="match status" value="1"/>
</dbReference>
<dbReference type="GO" id="GO:0006508">
    <property type="term" value="P:proteolysis"/>
    <property type="evidence" value="ECO:0007669"/>
    <property type="project" value="UniProtKB-KW"/>
</dbReference>